<organism evidence="9 10">
    <name type="scientific">Shewanella pealeana (strain ATCC 700345 / ANG-SQ1)</name>
    <dbReference type="NCBI Taxonomy" id="398579"/>
    <lineage>
        <taxon>Bacteria</taxon>
        <taxon>Pseudomonadati</taxon>
        <taxon>Pseudomonadota</taxon>
        <taxon>Gammaproteobacteria</taxon>
        <taxon>Alteromonadales</taxon>
        <taxon>Shewanellaceae</taxon>
        <taxon>Shewanella</taxon>
    </lineage>
</organism>
<dbReference type="InterPro" id="IPR032818">
    <property type="entry name" value="DedA-like"/>
</dbReference>
<proteinExistence type="inferred from homology"/>
<dbReference type="Proteomes" id="UP000002608">
    <property type="component" value="Chromosome"/>
</dbReference>
<feature type="transmembrane region" description="Helical" evidence="7">
    <location>
        <begin position="156"/>
        <end position="177"/>
    </location>
</feature>
<dbReference type="eggNOG" id="COG0586">
    <property type="taxonomic scope" value="Bacteria"/>
</dbReference>
<evidence type="ECO:0000256" key="4">
    <source>
        <dbReference type="ARBA" id="ARBA00022692"/>
    </source>
</evidence>
<evidence type="ECO:0000256" key="1">
    <source>
        <dbReference type="ARBA" id="ARBA00004651"/>
    </source>
</evidence>
<evidence type="ECO:0000256" key="7">
    <source>
        <dbReference type="RuleBase" id="RU367016"/>
    </source>
</evidence>
<protein>
    <submittedName>
        <fullName evidence="9">SNARE associated Golgi protein</fullName>
    </submittedName>
</protein>
<feature type="transmembrane region" description="Helical" evidence="7">
    <location>
        <begin position="54"/>
        <end position="87"/>
    </location>
</feature>
<feature type="transmembrane region" description="Helical" evidence="7">
    <location>
        <begin position="183"/>
        <end position="212"/>
    </location>
</feature>
<dbReference type="AlphaFoldDB" id="A8H715"/>
<dbReference type="EMBL" id="CP000851">
    <property type="protein sequence ID" value="ABV88352.1"/>
    <property type="molecule type" value="Genomic_DNA"/>
</dbReference>
<dbReference type="PANTHER" id="PTHR30353">
    <property type="entry name" value="INNER MEMBRANE PROTEIN DEDA-RELATED"/>
    <property type="match status" value="1"/>
</dbReference>
<evidence type="ECO:0000259" key="8">
    <source>
        <dbReference type="Pfam" id="PF09335"/>
    </source>
</evidence>
<keyword evidence="6 7" id="KW-0472">Membrane</keyword>
<keyword evidence="10" id="KW-1185">Reference proteome</keyword>
<evidence type="ECO:0000256" key="5">
    <source>
        <dbReference type="ARBA" id="ARBA00022989"/>
    </source>
</evidence>
<dbReference type="KEGG" id="spl:Spea_3035"/>
<name>A8H715_SHEPA</name>
<dbReference type="GO" id="GO:0005886">
    <property type="term" value="C:plasma membrane"/>
    <property type="evidence" value="ECO:0007669"/>
    <property type="project" value="UniProtKB-SubCell"/>
</dbReference>
<evidence type="ECO:0000256" key="2">
    <source>
        <dbReference type="ARBA" id="ARBA00010792"/>
    </source>
</evidence>
<evidence type="ECO:0000256" key="6">
    <source>
        <dbReference type="ARBA" id="ARBA00023136"/>
    </source>
</evidence>
<dbReference type="STRING" id="398579.Spea_3035"/>
<feature type="transmembrane region" description="Helical" evidence="7">
    <location>
        <begin position="28"/>
        <end position="47"/>
    </location>
</feature>
<dbReference type="HOGENOM" id="CLU_044208_6_2_6"/>
<comment type="subcellular location">
    <subcellularLocation>
        <location evidence="1 7">Cell membrane</location>
        <topology evidence="1 7">Multi-pass membrane protein</topology>
    </subcellularLocation>
</comment>
<sequence length="243" mass="26800">MLDSFVSVITALWQQDFASLQSPGSATMIYVCVFTLIWLESAFLPAAPMPCDSVVILSGSLAAAGIISFPTVFAALVIAGATGSWLAFIQGRWLHRLPKIQRWIDAVPENRMKTVDTLLNKHGLLALFTARFIPVVRPLLPLMMGLHIKKVTSFHYFAWLSAAIWVTLLLGFGYALSFLPENIARVVTMALIIAPFVTLAIAIVSLLSRFIIKKRRMKKLPVAELIQETVLAKPVTPLKKTAK</sequence>
<evidence type="ECO:0000256" key="3">
    <source>
        <dbReference type="ARBA" id="ARBA00022475"/>
    </source>
</evidence>
<evidence type="ECO:0000313" key="9">
    <source>
        <dbReference type="EMBL" id="ABV88352.1"/>
    </source>
</evidence>
<dbReference type="Pfam" id="PF09335">
    <property type="entry name" value="VTT_dom"/>
    <property type="match status" value="1"/>
</dbReference>
<dbReference type="RefSeq" id="WP_012156256.1">
    <property type="nucleotide sequence ID" value="NC_009901.1"/>
</dbReference>
<feature type="domain" description="VTT" evidence="8">
    <location>
        <begin position="61"/>
        <end position="174"/>
    </location>
</feature>
<evidence type="ECO:0000313" key="10">
    <source>
        <dbReference type="Proteomes" id="UP000002608"/>
    </source>
</evidence>
<keyword evidence="3 7" id="KW-1003">Cell membrane</keyword>
<keyword evidence="5 7" id="KW-1133">Transmembrane helix</keyword>
<dbReference type="InterPro" id="IPR032816">
    <property type="entry name" value="VTT_dom"/>
</dbReference>
<accession>A8H715</accession>
<dbReference type="PANTHER" id="PTHR30353:SF11">
    <property type="entry name" value="INNER MEMBRANE PROTEIN YQJA"/>
    <property type="match status" value="1"/>
</dbReference>
<dbReference type="OrthoDB" id="13976at2"/>
<comment type="similarity">
    <text evidence="2 7">Belongs to the DedA family.</text>
</comment>
<gene>
    <name evidence="9" type="ordered locus">Spea_3035</name>
</gene>
<keyword evidence="4 7" id="KW-0812">Transmembrane</keyword>
<reference evidence="9 10" key="1">
    <citation type="submission" date="2007-10" db="EMBL/GenBank/DDBJ databases">
        <title>Complete sequence of Shewanella pealeana ATCC 700345.</title>
        <authorList>
            <consortium name="US DOE Joint Genome Institute"/>
            <person name="Copeland A."/>
            <person name="Lucas S."/>
            <person name="Lapidus A."/>
            <person name="Barry K."/>
            <person name="Glavina del Rio T."/>
            <person name="Dalin E."/>
            <person name="Tice H."/>
            <person name="Pitluck S."/>
            <person name="Chertkov O."/>
            <person name="Brettin T."/>
            <person name="Bruce D."/>
            <person name="Detter J.C."/>
            <person name="Han C."/>
            <person name="Schmutz J."/>
            <person name="Larimer F."/>
            <person name="Land M."/>
            <person name="Hauser L."/>
            <person name="Kyrpides N."/>
            <person name="Kim E."/>
            <person name="Zhao J.-S.Z."/>
            <person name="Manno D."/>
            <person name="Hawari J."/>
            <person name="Richardson P."/>
        </authorList>
    </citation>
    <scope>NUCLEOTIDE SEQUENCE [LARGE SCALE GENOMIC DNA]</scope>
    <source>
        <strain evidence="10">ATCC 700345 / ANG-SQ1</strain>
    </source>
</reference>